<dbReference type="PANTHER" id="PTHR30137:SF8">
    <property type="entry name" value="BLR5498 PROTEIN"/>
    <property type="match status" value="1"/>
</dbReference>
<dbReference type="EMBL" id="JBHUEY010000001">
    <property type="protein sequence ID" value="MFD1783759.1"/>
    <property type="molecule type" value="Genomic_DNA"/>
</dbReference>
<dbReference type="SUPFAM" id="SSF51679">
    <property type="entry name" value="Bacterial luciferase-like"/>
    <property type="match status" value="1"/>
</dbReference>
<organism evidence="4 5">
    <name type="scientific">Phenylobacterium terrae</name>
    <dbReference type="NCBI Taxonomy" id="2665495"/>
    <lineage>
        <taxon>Bacteria</taxon>
        <taxon>Pseudomonadati</taxon>
        <taxon>Pseudomonadota</taxon>
        <taxon>Alphaproteobacteria</taxon>
        <taxon>Caulobacterales</taxon>
        <taxon>Caulobacteraceae</taxon>
        <taxon>Phenylobacterium</taxon>
    </lineage>
</organism>
<dbReference type="Pfam" id="PF00296">
    <property type="entry name" value="Bac_luciferase"/>
    <property type="match status" value="1"/>
</dbReference>
<evidence type="ECO:0000313" key="5">
    <source>
        <dbReference type="Proteomes" id="UP001597237"/>
    </source>
</evidence>
<evidence type="ECO:0000313" key="4">
    <source>
        <dbReference type="EMBL" id="MFD1783759.1"/>
    </source>
</evidence>
<evidence type="ECO:0000256" key="2">
    <source>
        <dbReference type="ARBA" id="ARBA00023033"/>
    </source>
</evidence>
<accession>A0ABW4N2U3</accession>
<dbReference type="PANTHER" id="PTHR30137">
    <property type="entry name" value="LUCIFERASE-LIKE MONOOXYGENASE"/>
    <property type="match status" value="1"/>
</dbReference>
<reference evidence="5" key="1">
    <citation type="journal article" date="2019" name="Int. J. Syst. Evol. Microbiol.">
        <title>The Global Catalogue of Microorganisms (GCM) 10K type strain sequencing project: providing services to taxonomists for standard genome sequencing and annotation.</title>
        <authorList>
            <consortium name="The Broad Institute Genomics Platform"/>
            <consortium name="The Broad Institute Genome Sequencing Center for Infectious Disease"/>
            <person name="Wu L."/>
            <person name="Ma J."/>
        </authorList>
    </citation>
    <scope>NUCLEOTIDE SEQUENCE [LARGE SCALE GENOMIC DNA]</scope>
    <source>
        <strain evidence="5">DFY28</strain>
    </source>
</reference>
<sequence>MKFTWFNLMPWPYLPDDFREKNRSVWVDIDQNLFDPARSHEVYNTYMDLLEYAADLGFDGIGVNEHHQNGYGIMPSPNIIAAGLARRTSDAAIVVLGNSIALYNPPVRVAEEFAMLDCISGGRLVAGFPVGTSMDTNYCYGQIPSLTREKYAEAHDLIIKAWTTREPFTFNGRYNKLRYVNIWPRPIQQPHPPVHIPGGGSVETYDFCIDNTYSYSYLSFSGYLRAQALMNGYWKRVEERGAPDKSPYRAGFAQTICVAETDEEAERLYSEHVSYFYNRCLHVYPGFADAPGYRTIKTIQSGALSQYAPQRGGYANLTWKDLTEGGHVIAGSPETVRQRMEELIKGLHVGNIFCLMHVGNMPADKCMYSTKLFAEKVMPKLRNIFPEYADDDRFWCKPLGSRVSPGSLPPAPTKAPLVPAAE</sequence>
<comment type="caution">
    <text evidence="4">The sequence shown here is derived from an EMBL/GenBank/DDBJ whole genome shotgun (WGS) entry which is preliminary data.</text>
</comment>
<proteinExistence type="predicted"/>
<evidence type="ECO:0000256" key="1">
    <source>
        <dbReference type="ARBA" id="ARBA00023002"/>
    </source>
</evidence>
<dbReference type="Proteomes" id="UP001597237">
    <property type="component" value="Unassembled WGS sequence"/>
</dbReference>
<dbReference type="EC" id="1.-.-.-" evidence="4"/>
<dbReference type="InterPro" id="IPR011251">
    <property type="entry name" value="Luciferase-like_dom"/>
</dbReference>
<gene>
    <name evidence="4" type="ORF">ACFSC0_10170</name>
</gene>
<evidence type="ECO:0000259" key="3">
    <source>
        <dbReference type="Pfam" id="PF00296"/>
    </source>
</evidence>
<dbReference type="Gene3D" id="3.20.20.30">
    <property type="entry name" value="Luciferase-like domain"/>
    <property type="match status" value="1"/>
</dbReference>
<feature type="domain" description="Luciferase-like" evidence="3">
    <location>
        <begin position="41"/>
        <end position="343"/>
    </location>
</feature>
<name>A0ABW4N2U3_9CAUL</name>
<dbReference type="GO" id="GO:0016491">
    <property type="term" value="F:oxidoreductase activity"/>
    <property type="evidence" value="ECO:0007669"/>
    <property type="project" value="UniProtKB-KW"/>
</dbReference>
<keyword evidence="5" id="KW-1185">Reference proteome</keyword>
<protein>
    <submittedName>
        <fullName evidence="4">LLM class flavin-dependent oxidoreductase</fullName>
        <ecNumber evidence="4">1.-.-.-</ecNumber>
    </submittedName>
</protein>
<dbReference type="InterPro" id="IPR050766">
    <property type="entry name" value="Bact_Lucif_Oxidored"/>
</dbReference>
<keyword evidence="2" id="KW-0503">Monooxygenase</keyword>
<dbReference type="InterPro" id="IPR036661">
    <property type="entry name" value="Luciferase-like_sf"/>
</dbReference>
<keyword evidence="1 4" id="KW-0560">Oxidoreductase</keyword>
<dbReference type="RefSeq" id="WP_377283050.1">
    <property type="nucleotide sequence ID" value="NZ_JBHRSI010000008.1"/>
</dbReference>